<organism evidence="5 6">
    <name type="scientific">Austropuccinia psidii MF-1</name>
    <dbReference type="NCBI Taxonomy" id="1389203"/>
    <lineage>
        <taxon>Eukaryota</taxon>
        <taxon>Fungi</taxon>
        <taxon>Dikarya</taxon>
        <taxon>Basidiomycota</taxon>
        <taxon>Pucciniomycotina</taxon>
        <taxon>Pucciniomycetes</taxon>
        <taxon>Pucciniales</taxon>
        <taxon>Sphaerophragmiaceae</taxon>
        <taxon>Austropuccinia</taxon>
    </lineage>
</organism>
<dbReference type="Proteomes" id="UP000765509">
    <property type="component" value="Unassembled WGS sequence"/>
</dbReference>
<comment type="caution">
    <text evidence="5">The sequence shown here is derived from an EMBL/GenBank/DDBJ whole genome shotgun (WGS) entry which is preliminary data.</text>
</comment>
<dbReference type="Pfam" id="PF07250">
    <property type="entry name" value="Glyoxal_oxid_N"/>
    <property type="match status" value="1"/>
</dbReference>
<keyword evidence="1 2" id="KW-0732">Signal</keyword>
<gene>
    <name evidence="5" type="ORF">O181_042497</name>
</gene>
<evidence type="ECO:0000256" key="1">
    <source>
        <dbReference type="ARBA" id="ARBA00022729"/>
    </source>
</evidence>
<protein>
    <recommendedName>
        <fullName evidence="7">Glyoxal oxidase</fullName>
    </recommendedName>
</protein>
<accession>A0A9Q3HFX4</accession>
<dbReference type="CDD" id="cd02851">
    <property type="entry name" value="E_set_GO_C"/>
    <property type="match status" value="1"/>
</dbReference>
<dbReference type="SUPFAM" id="SSF50965">
    <property type="entry name" value="Galactose oxidase, central domain"/>
    <property type="match status" value="1"/>
</dbReference>
<dbReference type="SUPFAM" id="SSF81296">
    <property type="entry name" value="E set domains"/>
    <property type="match status" value="1"/>
</dbReference>
<dbReference type="InterPro" id="IPR014756">
    <property type="entry name" value="Ig_E-set"/>
</dbReference>
<dbReference type="OrthoDB" id="2019572at2759"/>
<evidence type="ECO:0000313" key="5">
    <source>
        <dbReference type="EMBL" id="MBW0502782.1"/>
    </source>
</evidence>
<evidence type="ECO:0000259" key="3">
    <source>
        <dbReference type="Pfam" id="PF07250"/>
    </source>
</evidence>
<dbReference type="PANTHER" id="PTHR32208">
    <property type="entry name" value="SECRETED PROTEIN-RELATED"/>
    <property type="match status" value="1"/>
</dbReference>
<dbReference type="Gene3D" id="2.130.10.80">
    <property type="entry name" value="Galactose oxidase/kelch, beta-propeller"/>
    <property type="match status" value="1"/>
</dbReference>
<dbReference type="InterPro" id="IPR009880">
    <property type="entry name" value="Glyoxal_oxidase_N"/>
</dbReference>
<dbReference type="InterPro" id="IPR015202">
    <property type="entry name" value="GO-like_E_set"/>
</dbReference>
<dbReference type="InterPro" id="IPR013783">
    <property type="entry name" value="Ig-like_fold"/>
</dbReference>
<proteinExistence type="predicted"/>
<dbReference type="InterPro" id="IPR011043">
    <property type="entry name" value="Gal_Oxase/kelch_b-propeller"/>
</dbReference>
<evidence type="ECO:0000259" key="4">
    <source>
        <dbReference type="Pfam" id="PF09118"/>
    </source>
</evidence>
<dbReference type="EMBL" id="AVOT02017010">
    <property type="protein sequence ID" value="MBW0502782.1"/>
    <property type="molecule type" value="Genomic_DNA"/>
</dbReference>
<keyword evidence="6" id="KW-1185">Reference proteome</keyword>
<evidence type="ECO:0000313" key="6">
    <source>
        <dbReference type="Proteomes" id="UP000765509"/>
    </source>
</evidence>
<feature type="domain" description="Galactose oxidase-like Early set" evidence="4">
    <location>
        <begin position="456"/>
        <end position="563"/>
    </location>
</feature>
<dbReference type="AlphaFoldDB" id="A0A9Q3HFX4"/>
<dbReference type="Pfam" id="PF09118">
    <property type="entry name" value="GO-like_E_set"/>
    <property type="match status" value="1"/>
</dbReference>
<dbReference type="Gene3D" id="2.60.40.10">
    <property type="entry name" value="Immunoglobulins"/>
    <property type="match status" value="1"/>
</dbReference>
<sequence length="629" mass="67706">MSFKILYHVILLTLTISSACAQSLRSGKTPNTFEVVGNSGASAQMMFLGTPTKTYIIDKVENNEMKLNGLPVWATSYDTESNTPTPMPILSNTFCNGGNVLGNGTWLNVGGNQAVTYGGLTASSTSNPYQNKDGGKSIRLLTPCNDNSCQWNEVVPMTTRRWYPTLETLEDGSIIIIGGDDWGGYVNDKGQNNPTYEYFPSRGNVTGLNLLAISLPANLYPLTWLLPSGNLFLNANWNNAILDYKTNTEYAIANIPHAVRTYPGSAANAMLPLTPANNWTATLVFCGGTNLQPDQWVLNWNIAAYPADSSCVTITPDTDPTWRDDDPLPEGRSMGNFIFLPDGRLFLLNGIGKGTAGYGNTSWAIGQSFGDQPLYQPAYYDPYSPRGSKWSRPSDLKASTVARVYHSAAVLLPDGSIQSSGSNPNADYVAPGTPGYPYYTEYRVERFYPDYYNKPRPQPSGIPTTIGYGGNYFDLKLNKADISSSNALEQTKVVIIRPGFSTHAMNMGQRYVQLSSTYETNPDGSATLHVAQLPPNPAILAPGPAFLFVVVKGVPSIGAMVMVGNGQLGAQPTANQTPLPGTVPAIVKKIQTAAEGGSAPGSKVAVNLITNFMSNLHGISLPLRPLISS</sequence>
<evidence type="ECO:0000256" key="2">
    <source>
        <dbReference type="SAM" id="SignalP"/>
    </source>
</evidence>
<evidence type="ECO:0008006" key="7">
    <source>
        <dbReference type="Google" id="ProtNLM"/>
    </source>
</evidence>
<dbReference type="PANTHER" id="PTHR32208:SF96">
    <property type="entry name" value="GLYOXAL OXIDASE"/>
    <property type="match status" value="1"/>
</dbReference>
<feature type="signal peptide" evidence="2">
    <location>
        <begin position="1"/>
        <end position="21"/>
    </location>
</feature>
<dbReference type="InterPro" id="IPR037293">
    <property type="entry name" value="Gal_Oxidase_central_sf"/>
</dbReference>
<reference evidence="5" key="1">
    <citation type="submission" date="2021-03" db="EMBL/GenBank/DDBJ databases">
        <title>Draft genome sequence of rust myrtle Austropuccinia psidii MF-1, a brazilian biotype.</title>
        <authorList>
            <person name="Quecine M.C."/>
            <person name="Pachon D.M.R."/>
            <person name="Bonatelli M.L."/>
            <person name="Correr F.H."/>
            <person name="Franceschini L.M."/>
            <person name="Leite T.F."/>
            <person name="Margarido G.R.A."/>
            <person name="Almeida C.A."/>
            <person name="Ferrarezi J.A."/>
            <person name="Labate C.A."/>
        </authorList>
    </citation>
    <scope>NUCLEOTIDE SEQUENCE</scope>
    <source>
        <strain evidence="5">MF-1</strain>
    </source>
</reference>
<feature type="chain" id="PRO_5040117520" description="Glyoxal oxidase" evidence="2">
    <location>
        <begin position="22"/>
        <end position="629"/>
    </location>
</feature>
<name>A0A9Q3HFX4_9BASI</name>
<dbReference type="PROSITE" id="PS51257">
    <property type="entry name" value="PROKAR_LIPOPROTEIN"/>
    <property type="match status" value="1"/>
</dbReference>
<feature type="domain" description="Glyoxal oxidase N-terminal" evidence="3">
    <location>
        <begin position="73"/>
        <end position="451"/>
    </location>
</feature>